<feature type="domain" description="DUF4440" evidence="2">
    <location>
        <begin position="96"/>
        <end position="202"/>
    </location>
</feature>
<reference evidence="4" key="1">
    <citation type="submission" date="2017-09" db="EMBL/GenBank/DDBJ databases">
        <authorList>
            <person name="Varghese N."/>
            <person name="Submissions S."/>
        </authorList>
    </citation>
    <scope>NUCLEOTIDE SEQUENCE [LARGE SCALE GENOMIC DNA]</scope>
    <source>
        <strain evidence="4">CGMCC 1.8913</strain>
    </source>
</reference>
<dbReference type="Proteomes" id="UP000219356">
    <property type="component" value="Unassembled WGS sequence"/>
</dbReference>
<evidence type="ECO:0000313" key="3">
    <source>
        <dbReference type="EMBL" id="SNZ05570.1"/>
    </source>
</evidence>
<dbReference type="Pfam" id="PF14534">
    <property type="entry name" value="DUF4440"/>
    <property type="match status" value="1"/>
</dbReference>
<evidence type="ECO:0000259" key="2">
    <source>
        <dbReference type="Pfam" id="PF14534"/>
    </source>
</evidence>
<dbReference type="SUPFAM" id="SSF54427">
    <property type="entry name" value="NTF2-like"/>
    <property type="match status" value="1"/>
</dbReference>
<dbReference type="InterPro" id="IPR032710">
    <property type="entry name" value="NTF2-like_dom_sf"/>
</dbReference>
<proteinExistence type="predicted"/>
<keyword evidence="1" id="KW-0175">Coiled coil</keyword>
<organism evidence="3 4">
    <name type="scientific">Terribacillus aidingensis</name>
    <dbReference type="NCBI Taxonomy" id="586416"/>
    <lineage>
        <taxon>Bacteria</taxon>
        <taxon>Bacillati</taxon>
        <taxon>Bacillota</taxon>
        <taxon>Bacilli</taxon>
        <taxon>Bacillales</taxon>
        <taxon>Bacillaceae</taxon>
        <taxon>Terribacillus</taxon>
    </lineage>
</organism>
<dbReference type="STRING" id="586416.GZ22_16960"/>
<dbReference type="EMBL" id="OBEK01000001">
    <property type="protein sequence ID" value="SNZ05570.1"/>
    <property type="molecule type" value="Genomic_DNA"/>
</dbReference>
<sequence>MNQTVITLTTGEKIYTLASEEQILQQITTNQGLMNKAFVVIGDVHIATAHIVKIEGPKQIQDEDEFAVHLPEKTEQAEAINETAQTEKKEDILKQIELLEQELREAMQTRDIFALDTLLHDDLVFVNHEGIYITKEMDLEAHRSLAVRFTKVSCSDLQIKPTKDGAVTISKIRLEGQEGEAKIEGDFIYTRVWQLVGEEYQVIAGHCTKL</sequence>
<evidence type="ECO:0000313" key="4">
    <source>
        <dbReference type="Proteomes" id="UP000219356"/>
    </source>
</evidence>
<dbReference type="InterPro" id="IPR027843">
    <property type="entry name" value="DUF4440"/>
</dbReference>
<evidence type="ECO:0000256" key="1">
    <source>
        <dbReference type="SAM" id="Coils"/>
    </source>
</evidence>
<dbReference type="Gene3D" id="3.10.450.50">
    <property type="match status" value="1"/>
</dbReference>
<dbReference type="RefSeq" id="WP_179636836.1">
    <property type="nucleotide sequence ID" value="NZ_OBEK01000001.1"/>
</dbReference>
<feature type="coiled-coil region" evidence="1">
    <location>
        <begin position="82"/>
        <end position="109"/>
    </location>
</feature>
<dbReference type="AlphaFoldDB" id="A0A285N824"/>
<gene>
    <name evidence="3" type="ORF">SAMN05421503_0985</name>
</gene>
<accession>A0A285N824</accession>
<protein>
    <recommendedName>
        <fullName evidence="2">DUF4440 domain-containing protein</fullName>
    </recommendedName>
</protein>
<name>A0A285N824_9BACI</name>
<keyword evidence="4" id="KW-1185">Reference proteome</keyword>